<proteinExistence type="predicted"/>
<evidence type="ECO:0000313" key="1">
    <source>
        <dbReference type="EMBL" id="WEK21692.1"/>
    </source>
</evidence>
<protein>
    <submittedName>
        <fullName evidence="1">Uncharacterized protein</fullName>
    </submittedName>
</protein>
<gene>
    <name evidence="1" type="ORF">P0Y49_11155</name>
</gene>
<dbReference type="Proteomes" id="UP001214530">
    <property type="component" value="Chromosome"/>
</dbReference>
<evidence type="ECO:0000313" key="2">
    <source>
        <dbReference type="Proteomes" id="UP001214530"/>
    </source>
</evidence>
<reference evidence="1" key="1">
    <citation type="submission" date="2023-03" db="EMBL/GenBank/DDBJ databases">
        <title>Andean soil-derived lignocellulolytic bacterial consortium as a source of novel taxa and putative plastic-active enzymes.</title>
        <authorList>
            <person name="Diaz-Garcia L."/>
            <person name="Chuvochina M."/>
            <person name="Feuerriegel G."/>
            <person name="Bunk B."/>
            <person name="Sproer C."/>
            <person name="Streit W.R."/>
            <person name="Rodriguez L.M."/>
            <person name="Overmann J."/>
            <person name="Jimenez D.J."/>
        </authorList>
    </citation>
    <scope>NUCLEOTIDE SEQUENCE</scope>
    <source>
        <strain evidence="1">MAG 3858</strain>
    </source>
</reference>
<name>A0AAJ6B810_9SPHI</name>
<dbReference type="EMBL" id="CP119313">
    <property type="protein sequence ID" value="WEK21692.1"/>
    <property type="molecule type" value="Genomic_DNA"/>
</dbReference>
<dbReference type="AlphaFoldDB" id="A0AAJ6B810"/>
<accession>A0AAJ6B810</accession>
<sequence length="49" mass="5533">MAYFRLCSPSIPIVYHGIYDISMYIMVNETEIAERALAQLADYTGLMGT</sequence>
<organism evidence="1 2">
    <name type="scientific">Candidatus Pedobacter colombiensis</name>
    <dbReference type="NCBI Taxonomy" id="3121371"/>
    <lineage>
        <taxon>Bacteria</taxon>
        <taxon>Pseudomonadati</taxon>
        <taxon>Bacteroidota</taxon>
        <taxon>Sphingobacteriia</taxon>
        <taxon>Sphingobacteriales</taxon>
        <taxon>Sphingobacteriaceae</taxon>
        <taxon>Pedobacter</taxon>
    </lineage>
</organism>